<dbReference type="RefSeq" id="YP_009884461.1">
    <property type="nucleotide sequence ID" value="NC_049470.1"/>
</dbReference>
<dbReference type="Proteomes" id="UP000325735">
    <property type="component" value="Segment"/>
</dbReference>
<keyword evidence="2" id="KW-1185">Reference proteome</keyword>
<reference evidence="1 2" key="1">
    <citation type="submission" date="2019-07" db="EMBL/GenBank/DDBJ databases">
        <authorList>
            <person name="Stoner T.H."/>
            <person name="Garlena R.A."/>
            <person name="Russell D.A."/>
            <person name="Pope W.H."/>
            <person name="Jacobs-Sera D."/>
            <person name="Hatfull G.F."/>
        </authorList>
    </citation>
    <scope>NUCLEOTIDE SEQUENCE [LARGE SCALE GENOMIC DNA]</scope>
</reference>
<dbReference type="GeneID" id="55813821"/>
<name>A0A5J6TLJ4_9CAUD</name>
<evidence type="ECO:0000313" key="2">
    <source>
        <dbReference type="Proteomes" id="UP000325735"/>
    </source>
</evidence>
<dbReference type="EMBL" id="MN234178">
    <property type="protein sequence ID" value="QFG09602.1"/>
    <property type="molecule type" value="Genomic_DNA"/>
</dbReference>
<dbReference type="KEGG" id="vg:55813821"/>
<organism evidence="1 2">
    <name type="scientific">Arthrobacter phage TripleJ</name>
    <dbReference type="NCBI Taxonomy" id="2599838"/>
    <lineage>
        <taxon>Viruses</taxon>
        <taxon>Duplodnaviria</taxon>
        <taxon>Heunggongvirae</taxon>
        <taxon>Uroviricota</taxon>
        <taxon>Caudoviricetes</taxon>
        <taxon>Triplejayvirus</taxon>
        <taxon>Triplejayvirus tripleJ</taxon>
    </lineage>
</organism>
<proteinExistence type="predicted"/>
<sequence length="43" mass="4529">MKTIALKPPKPAIVLPRKATTVPMCDSCDKPLNGTGECLGCTK</sequence>
<evidence type="ECO:0000313" key="1">
    <source>
        <dbReference type="EMBL" id="QFG09602.1"/>
    </source>
</evidence>
<gene>
    <name evidence="1" type="primary">58</name>
    <name evidence="1" type="ORF">PBI_TRIPLEJ_58</name>
</gene>
<accession>A0A5J6TLJ4</accession>
<protein>
    <submittedName>
        <fullName evidence="1">Uncharacterized protein</fullName>
    </submittedName>
</protein>